<dbReference type="STRING" id="926562.Oweho_1696"/>
<dbReference type="EMBL" id="CP003156">
    <property type="protein sequence ID" value="AEV32684.1"/>
    <property type="molecule type" value="Genomic_DNA"/>
</dbReference>
<keyword evidence="1" id="KW-0732">Signal</keyword>
<accession>G8R0I0</accession>
<proteinExistence type="predicted"/>
<dbReference type="PATRIC" id="fig|926562.3.peg.1700"/>
<feature type="chain" id="PRO_5003514140" description="Phosphate-selective porin O and P" evidence="1">
    <location>
        <begin position="21"/>
        <end position="445"/>
    </location>
</feature>
<feature type="signal peptide" evidence="1">
    <location>
        <begin position="1"/>
        <end position="20"/>
    </location>
</feature>
<dbReference type="KEGG" id="oho:Oweho_1696"/>
<dbReference type="HOGENOM" id="CLU_038678_0_0_10"/>
<reference evidence="2 3" key="1">
    <citation type="journal article" date="2012" name="Stand. Genomic Sci.">
        <title>Genome sequence of the orange-pigmented seawater bacterium Owenweeksia hongkongensis type strain (UST20020801(T)).</title>
        <authorList>
            <person name="Riedel T."/>
            <person name="Held B."/>
            <person name="Nolan M."/>
            <person name="Lucas S."/>
            <person name="Lapidus A."/>
            <person name="Tice H."/>
            <person name="Del Rio T.G."/>
            <person name="Cheng J.F."/>
            <person name="Han C."/>
            <person name="Tapia R."/>
            <person name="Goodwin L.A."/>
            <person name="Pitluck S."/>
            <person name="Liolios K."/>
            <person name="Mavromatis K."/>
            <person name="Pagani I."/>
            <person name="Ivanova N."/>
            <person name="Mikhailova N."/>
            <person name="Pati A."/>
            <person name="Chen A."/>
            <person name="Palaniappan K."/>
            <person name="Rohde M."/>
            <person name="Tindall B.J."/>
            <person name="Detter J.C."/>
            <person name="Goker M."/>
            <person name="Woyke T."/>
            <person name="Bristow J."/>
            <person name="Eisen J.A."/>
            <person name="Markowitz V."/>
            <person name="Hugenholtz P."/>
            <person name="Klenk H.P."/>
            <person name="Kyrpides N.C."/>
        </authorList>
    </citation>
    <scope>NUCLEOTIDE SEQUENCE</scope>
    <source>
        <strain evidence="3">DSM 17368 / JCM 12287 / NRRL B-23963</strain>
    </source>
</reference>
<organism evidence="2 3">
    <name type="scientific">Owenweeksia hongkongensis (strain DSM 17368 / CIP 108786 / JCM 12287 / NRRL B-23963 / UST20020801)</name>
    <dbReference type="NCBI Taxonomy" id="926562"/>
    <lineage>
        <taxon>Bacteria</taxon>
        <taxon>Pseudomonadati</taxon>
        <taxon>Bacteroidota</taxon>
        <taxon>Flavobacteriia</taxon>
        <taxon>Flavobacteriales</taxon>
        <taxon>Owenweeksiaceae</taxon>
        <taxon>Owenweeksia</taxon>
    </lineage>
</organism>
<dbReference type="RefSeq" id="WP_014202040.1">
    <property type="nucleotide sequence ID" value="NC_016599.1"/>
</dbReference>
<gene>
    <name evidence="2" type="ordered locus">Oweho_1696</name>
</gene>
<dbReference type="eggNOG" id="ENOG502Z8PC">
    <property type="taxonomic scope" value="Bacteria"/>
</dbReference>
<evidence type="ECO:0000256" key="1">
    <source>
        <dbReference type="SAM" id="SignalP"/>
    </source>
</evidence>
<dbReference type="Proteomes" id="UP000005631">
    <property type="component" value="Chromosome"/>
</dbReference>
<keyword evidence="3" id="KW-1185">Reference proteome</keyword>
<protein>
    <recommendedName>
        <fullName evidence="4">Phosphate-selective porin O and P</fullName>
    </recommendedName>
</protein>
<evidence type="ECO:0000313" key="3">
    <source>
        <dbReference type="Proteomes" id="UP000005631"/>
    </source>
</evidence>
<evidence type="ECO:0000313" key="2">
    <source>
        <dbReference type="EMBL" id="AEV32684.1"/>
    </source>
</evidence>
<sequence length="445" mass="49338">MRITFLTALSFLFISSAAFAQGEKSNTKKFPKELRYNFSEDGEQYVKATFLAQIWGRYTDNNPGTTLYGFDEPTSFDMGLRRVRMQVYGQLTDRIFFYTQFGQNNLSSSGPRKQGIFFHDALGEFKVYKNAVSIGAGLTAWTGASRYSSPAIGSILTLDAPLYQQYTADISDQFVRKLSIYAKGKIGKLDYRLALSDPMAIPVSTGQPGGISTSSMYSSEPPKAQIHGYFMYQFMDQEDNTTPYNAGSYYGKKTIVNLGVGFVQQPQAMWNLSDDLQDTLRSNLSILSTDFFFEKPLDKTKQNAVTTYAAYTFSDYGKNYLRNTGVMNPATGNSNSTVVNGAGNAFPMNGTGNTIYAQAGYLFRKDLLKDLGTIQLFGALQHSTFDALDDPMLMYELGANWLIAGNNAKLSLEYQSRPVFETDALGDAKTTARKGMVVMQLQVGI</sequence>
<dbReference type="AlphaFoldDB" id="G8R0I0"/>
<evidence type="ECO:0008006" key="4">
    <source>
        <dbReference type="Google" id="ProtNLM"/>
    </source>
</evidence>
<name>G8R0I0_OWEHD</name>